<evidence type="ECO:0000256" key="8">
    <source>
        <dbReference type="ARBA" id="ARBA00022801"/>
    </source>
</evidence>
<organism evidence="18 19">
    <name type="scientific">Hypsibius exemplaris</name>
    <name type="common">Freshwater tardigrade</name>
    <dbReference type="NCBI Taxonomy" id="2072580"/>
    <lineage>
        <taxon>Eukaryota</taxon>
        <taxon>Metazoa</taxon>
        <taxon>Ecdysozoa</taxon>
        <taxon>Tardigrada</taxon>
        <taxon>Eutardigrada</taxon>
        <taxon>Parachela</taxon>
        <taxon>Hypsibioidea</taxon>
        <taxon>Hypsibiidae</taxon>
        <taxon>Hypsibius</taxon>
    </lineage>
</organism>
<evidence type="ECO:0000256" key="10">
    <source>
        <dbReference type="ARBA" id="ARBA00022842"/>
    </source>
</evidence>
<evidence type="ECO:0000313" key="18">
    <source>
        <dbReference type="EMBL" id="OQV22516.1"/>
    </source>
</evidence>
<evidence type="ECO:0000256" key="6">
    <source>
        <dbReference type="ARBA" id="ARBA00022622"/>
    </source>
</evidence>
<proteinExistence type="inferred from homology"/>
<feature type="binding site" evidence="15">
    <location>
        <position position="170"/>
    </location>
    <ligand>
        <name>Mg(2+)</name>
        <dbReference type="ChEBI" id="CHEBI:18420"/>
    </ligand>
</feature>
<evidence type="ECO:0000256" key="15">
    <source>
        <dbReference type="PIRSR" id="PIRSR601952-2"/>
    </source>
</evidence>
<comment type="cofactor">
    <cofactor evidence="15">
        <name>Mg(2+)</name>
        <dbReference type="ChEBI" id="CHEBI:18420"/>
    </cofactor>
    <text evidence="15">Binds 1 Mg(2+) ion.</text>
</comment>
<dbReference type="CDD" id="cd16012">
    <property type="entry name" value="ALP"/>
    <property type="match status" value="1"/>
</dbReference>
<evidence type="ECO:0000256" key="9">
    <source>
        <dbReference type="ARBA" id="ARBA00022833"/>
    </source>
</evidence>
<dbReference type="SMART" id="SM00098">
    <property type="entry name" value="alkPPc"/>
    <property type="match status" value="1"/>
</dbReference>
<comment type="caution">
    <text evidence="18">The sequence shown here is derived from an EMBL/GenBank/DDBJ whole genome shotgun (WGS) entry which is preliminary data.</text>
</comment>
<keyword evidence="10 15" id="KW-0460">Magnesium</keyword>
<reference evidence="19" key="1">
    <citation type="submission" date="2017-01" db="EMBL/GenBank/DDBJ databases">
        <title>Comparative genomics of anhydrobiosis in the tardigrade Hypsibius dujardini.</title>
        <authorList>
            <person name="Yoshida Y."/>
            <person name="Koutsovoulos G."/>
            <person name="Laetsch D."/>
            <person name="Stevens L."/>
            <person name="Kumar S."/>
            <person name="Horikawa D."/>
            <person name="Ishino K."/>
            <person name="Komine S."/>
            <person name="Tomita M."/>
            <person name="Blaxter M."/>
            <person name="Arakawa K."/>
        </authorList>
    </citation>
    <scope>NUCLEOTIDE SEQUENCE [LARGE SCALE GENOMIC DNA]</scope>
    <source>
        <strain evidence="19">Z151</strain>
    </source>
</reference>
<dbReference type="OrthoDB" id="5818554at2759"/>
<accession>A0A1W0X4S6</accession>
<dbReference type="PANTHER" id="PTHR11596:SF5">
    <property type="entry name" value="ALKALINE PHOSPHATASE"/>
    <property type="match status" value="1"/>
</dbReference>
<dbReference type="GO" id="GO:0004035">
    <property type="term" value="F:alkaline phosphatase activity"/>
    <property type="evidence" value="ECO:0007669"/>
    <property type="project" value="UniProtKB-EC"/>
</dbReference>
<keyword evidence="13" id="KW-0449">Lipoprotein</keyword>
<feature type="binding site" evidence="15">
    <location>
        <position position="337"/>
    </location>
    <ligand>
        <name>Zn(2+)</name>
        <dbReference type="ChEBI" id="CHEBI:29105"/>
        <label>2</label>
    </ligand>
</feature>
<dbReference type="Gene3D" id="3.40.720.10">
    <property type="entry name" value="Alkaline Phosphatase, subunit A"/>
    <property type="match status" value="1"/>
</dbReference>
<keyword evidence="19" id="KW-1185">Reference proteome</keyword>
<keyword evidence="5" id="KW-0597">Phosphoprotein</keyword>
<keyword evidence="8" id="KW-0378">Hydrolase</keyword>
<dbReference type="FunFam" id="3.40.720.10:FF:000008">
    <property type="entry name" value="Alkaline phosphatase"/>
    <property type="match status" value="1"/>
</dbReference>
<evidence type="ECO:0000256" key="13">
    <source>
        <dbReference type="ARBA" id="ARBA00023288"/>
    </source>
</evidence>
<dbReference type="SUPFAM" id="SSF53649">
    <property type="entry name" value="Alkaline phosphatase-like"/>
    <property type="match status" value="1"/>
</dbReference>
<evidence type="ECO:0000256" key="1">
    <source>
        <dbReference type="ARBA" id="ARBA00004609"/>
    </source>
</evidence>
<dbReference type="PRINTS" id="PR00113">
    <property type="entry name" value="ALKPHPHTASE"/>
</dbReference>
<dbReference type="GO" id="GO:0005886">
    <property type="term" value="C:plasma membrane"/>
    <property type="evidence" value="ECO:0007669"/>
    <property type="project" value="UniProtKB-SubCell"/>
</dbReference>
<evidence type="ECO:0000256" key="2">
    <source>
        <dbReference type="ARBA" id="ARBA00005984"/>
    </source>
</evidence>
<dbReference type="GO" id="GO:0046872">
    <property type="term" value="F:metal ion binding"/>
    <property type="evidence" value="ECO:0007669"/>
    <property type="project" value="UniProtKB-KW"/>
</dbReference>
<feature type="chain" id="PRO_5012935597" description="alkaline phosphatase" evidence="17">
    <location>
        <begin position="24"/>
        <end position="503"/>
    </location>
</feature>
<feature type="binding site" evidence="15">
    <location>
        <position position="172"/>
    </location>
    <ligand>
        <name>Mg(2+)</name>
        <dbReference type="ChEBI" id="CHEBI:18420"/>
    </ligand>
</feature>
<evidence type="ECO:0000313" key="19">
    <source>
        <dbReference type="Proteomes" id="UP000192578"/>
    </source>
</evidence>
<keyword evidence="4" id="KW-1003">Cell membrane</keyword>
<keyword evidence="12" id="KW-0325">Glycoprotein</keyword>
<feature type="binding site" evidence="15">
    <location>
        <position position="452"/>
    </location>
    <ligand>
        <name>Zn(2+)</name>
        <dbReference type="ChEBI" id="CHEBI:29105"/>
        <label>2</label>
    </ligand>
</feature>
<feature type="binding site" evidence="15">
    <location>
        <position position="379"/>
    </location>
    <ligand>
        <name>Zn(2+)</name>
        <dbReference type="ChEBI" id="CHEBI:29105"/>
        <label>2</label>
    </ligand>
</feature>
<feature type="binding site" evidence="15">
    <location>
        <position position="59"/>
    </location>
    <ligand>
        <name>Mg(2+)</name>
        <dbReference type="ChEBI" id="CHEBI:18420"/>
    </ligand>
</feature>
<gene>
    <name evidence="18" type="ORF">BV898_03690</name>
</gene>
<comment type="similarity">
    <text evidence="2 16">Belongs to the alkaline phosphatase family.</text>
</comment>
<evidence type="ECO:0000256" key="11">
    <source>
        <dbReference type="ARBA" id="ARBA00023136"/>
    </source>
</evidence>
<protein>
    <recommendedName>
        <fullName evidence="3">alkaline phosphatase</fullName>
        <ecNumber evidence="3">3.1.3.1</ecNumber>
    </recommendedName>
</protein>
<keyword evidence="17" id="KW-0732">Signal</keyword>
<feature type="binding site" evidence="15">
    <location>
        <position position="378"/>
    </location>
    <ligand>
        <name>Zn(2+)</name>
        <dbReference type="ChEBI" id="CHEBI:29105"/>
        <label>2</label>
    </ligand>
</feature>
<feature type="signal peptide" evidence="17">
    <location>
        <begin position="1"/>
        <end position="23"/>
    </location>
</feature>
<dbReference type="InterPro" id="IPR001952">
    <property type="entry name" value="Alkaline_phosphatase"/>
</dbReference>
<name>A0A1W0X4S6_HYPEX</name>
<evidence type="ECO:0000256" key="5">
    <source>
        <dbReference type="ARBA" id="ARBA00022553"/>
    </source>
</evidence>
<feature type="binding site" evidence="15">
    <location>
        <position position="341"/>
    </location>
    <ligand>
        <name>Zn(2+)</name>
        <dbReference type="ChEBI" id="CHEBI:29105"/>
        <label>2</label>
    </ligand>
</feature>
<dbReference type="AlphaFoldDB" id="A0A1W0X4S6"/>
<feature type="binding site" evidence="15">
    <location>
        <position position="332"/>
    </location>
    <ligand>
        <name>Mg(2+)</name>
        <dbReference type="ChEBI" id="CHEBI:18420"/>
    </ligand>
</feature>
<dbReference type="EMBL" id="MTYJ01000017">
    <property type="protein sequence ID" value="OQV22516.1"/>
    <property type="molecule type" value="Genomic_DNA"/>
</dbReference>
<evidence type="ECO:0000256" key="17">
    <source>
        <dbReference type="SAM" id="SignalP"/>
    </source>
</evidence>
<dbReference type="PANTHER" id="PTHR11596">
    <property type="entry name" value="ALKALINE PHOSPHATASE"/>
    <property type="match status" value="1"/>
</dbReference>
<sequence>MWSHCAFIAGVFLLLLSDRRVASEDPETWWSIGQEELRETLRTVRNVNKAKNVVVFVGDGMGVTTVTAARILQGQLKGASGEEGYLYFEKFPHTGLLKAYSNNMQVSESSASGTALFSGQKVNSDTVGLSSKATPKQCRGSQEFSIDGLLQWAQANGKSTGAVTTTRVTHSTPAGLYAHCANEDWEADTDIPSSEQDGHCKDVATQLVETSPGNRLDVLMGGGWTKFLPNVPNAVDGPTMKSGCRADGRNLIEEWLAEKRRRGGNHSFVDSRESLLQVDPKTDSLLGLFSAGAMNPKLGRAESSTEPELKEMAVKAVEILAKNPNGYFLMVEGGLIDDSHHRGLAARALHETIAFAETVQAVDAITNSNDTLLIVVADHSHALIFTGYQKRGTSILGFGSRKLTDQKPFTSLLYLSGKGSSGDVPRRNISADNTTAPDYQQQAFLPTPWAMHLGEDVPIFAKGPWSHLFVGVHEQHYVAHAINYAACLRNDTLTSCDSNDITA</sequence>
<evidence type="ECO:0000256" key="4">
    <source>
        <dbReference type="ARBA" id="ARBA00022475"/>
    </source>
</evidence>
<dbReference type="EC" id="3.1.3.1" evidence="3"/>
<evidence type="ECO:0000256" key="14">
    <source>
        <dbReference type="PIRSR" id="PIRSR601952-1"/>
    </source>
</evidence>
<feature type="active site" description="Phosphoserine intermediate" evidence="14">
    <location>
        <position position="109"/>
    </location>
</feature>
<evidence type="ECO:0000256" key="3">
    <source>
        <dbReference type="ARBA" id="ARBA00012647"/>
    </source>
</evidence>
<comment type="subcellular location">
    <subcellularLocation>
        <location evidence="1">Cell membrane</location>
        <topology evidence="1">Lipid-anchor</topology>
        <topology evidence="1">GPI-anchor</topology>
    </subcellularLocation>
</comment>
<dbReference type="Pfam" id="PF00245">
    <property type="entry name" value="Alk_phosphatase"/>
    <property type="match status" value="1"/>
</dbReference>
<evidence type="ECO:0000256" key="7">
    <source>
        <dbReference type="ARBA" id="ARBA00022723"/>
    </source>
</evidence>
<dbReference type="Proteomes" id="UP000192578">
    <property type="component" value="Unassembled WGS sequence"/>
</dbReference>
<keyword evidence="11" id="KW-0472">Membrane</keyword>
<comment type="cofactor">
    <cofactor evidence="15">
        <name>Zn(2+)</name>
        <dbReference type="ChEBI" id="CHEBI:29105"/>
    </cofactor>
    <text evidence="15">Binds 2 Zn(2+) ions.</text>
</comment>
<evidence type="ECO:0000256" key="12">
    <source>
        <dbReference type="ARBA" id="ARBA00023180"/>
    </source>
</evidence>
<dbReference type="GO" id="GO:0098552">
    <property type="term" value="C:side of membrane"/>
    <property type="evidence" value="ECO:0007669"/>
    <property type="project" value="UniProtKB-KW"/>
</dbReference>
<evidence type="ECO:0000256" key="16">
    <source>
        <dbReference type="RuleBase" id="RU003946"/>
    </source>
</evidence>
<keyword evidence="6" id="KW-0336">GPI-anchor</keyword>
<feature type="binding site" evidence="15">
    <location>
        <position position="59"/>
    </location>
    <ligand>
        <name>Zn(2+)</name>
        <dbReference type="ChEBI" id="CHEBI:29105"/>
        <label>2</label>
    </ligand>
</feature>
<keyword evidence="7 15" id="KW-0479">Metal-binding</keyword>
<dbReference type="InterPro" id="IPR017850">
    <property type="entry name" value="Alkaline_phosphatase_core_sf"/>
</dbReference>
<keyword evidence="9 15" id="KW-0862">Zinc</keyword>